<dbReference type="PRINTS" id="PR00080">
    <property type="entry name" value="SDRFAMILY"/>
</dbReference>
<accession>A0A7S1WQX4</accession>
<reference evidence="4" key="1">
    <citation type="submission" date="2021-01" db="EMBL/GenBank/DDBJ databases">
        <authorList>
            <person name="Corre E."/>
            <person name="Pelletier E."/>
            <person name="Niang G."/>
            <person name="Scheremetjew M."/>
            <person name="Finn R."/>
            <person name="Kale V."/>
            <person name="Holt S."/>
            <person name="Cochrane G."/>
            <person name="Meng A."/>
            <person name="Brown T."/>
            <person name="Cohen L."/>
        </authorList>
    </citation>
    <scope>NUCLEOTIDE SEQUENCE</scope>
    <source>
        <strain evidence="4">OF101</strain>
    </source>
</reference>
<evidence type="ECO:0000313" key="4">
    <source>
        <dbReference type="EMBL" id="CAD9182592.1"/>
    </source>
</evidence>
<dbReference type="InterPro" id="IPR051687">
    <property type="entry name" value="Peroxisomal_Beta-Oxidation"/>
</dbReference>
<comment type="similarity">
    <text evidence="1 3">Belongs to the short-chain dehydrogenases/reductases (SDR) family.</text>
</comment>
<dbReference type="SUPFAM" id="SSF51735">
    <property type="entry name" value="NAD(P)-binding Rossmann-fold domains"/>
    <property type="match status" value="1"/>
</dbReference>
<dbReference type="GO" id="GO:0016491">
    <property type="term" value="F:oxidoreductase activity"/>
    <property type="evidence" value="ECO:0007669"/>
    <property type="project" value="UniProtKB-KW"/>
</dbReference>
<evidence type="ECO:0000256" key="2">
    <source>
        <dbReference type="ARBA" id="ARBA00023002"/>
    </source>
</evidence>
<dbReference type="PANTHER" id="PTHR45024">
    <property type="entry name" value="DEHYDROGENASES, SHORT CHAIN"/>
    <property type="match status" value="1"/>
</dbReference>
<keyword evidence="2" id="KW-0560">Oxidoreductase</keyword>
<dbReference type="PANTHER" id="PTHR45024:SF2">
    <property type="entry name" value="SCP2 DOMAIN-CONTAINING PROTEIN"/>
    <property type="match status" value="1"/>
</dbReference>
<evidence type="ECO:0000256" key="3">
    <source>
        <dbReference type="RuleBase" id="RU000363"/>
    </source>
</evidence>
<dbReference type="InterPro" id="IPR002347">
    <property type="entry name" value="SDR_fam"/>
</dbReference>
<dbReference type="AlphaFoldDB" id="A0A7S1WQX4"/>
<organism evidence="4">
    <name type="scientific">Alexandrium catenella</name>
    <name type="common">Red tide dinoflagellate</name>
    <name type="synonym">Gonyaulax catenella</name>
    <dbReference type="NCBI Taxonomy" id="2925"/>
    <lineage>
        <taxon>Eukaryota</taxon>
        <taxon>Sar</taxon>
        <taxon>Alveolata</taxon>
        <taxon>Dinophyceae</taxon>
        <taxon>Gonyaulacales</taxon>
        <taxon>Pyrocystaceae</taxon>
        <taxon>Alexandrium</taxon>
    </lineage>
</organism>
<dbReference type="Gene3D" id="1.10.287.4290">
    <property type="match status" value="1"/>
</dbReference>
<sequence>MEAFGRVDILVNNAGILRDASFRKMTPENWDALYAVHSKGAFAVTRAAWPHMERRGYGRVVNVTSSSGLYGAFGQANYAAMKAAVLGFTLTLALEGRKRGILANAIAPSAASRMMETVRSSEELERLPKQTVANTVAYLCHEACTCTGGVFELGGHWVARLGWRRSRGVRFPQGFTAEDVAAKFQELSDFGEGVEYPEGWESGEAHSMAPPLARL</sequence>
<dbReference type="InterPro" id="IPR036291">
    <property type="entry name" value="NAD(P)-bd_dom_sf"/>
</dbReference>
<name>A0A7S1WQX4_ALECA</name>
<proteinExistence type="inferred from homology"/>
<dbReference type="PRINTS" id="PR00081">
    <property type="entry name" value="GDHRDH"/>
</dbReference>
<dbReference type="Gene3D" id="3.40.50.720">
    <property type="entry name" value="NAD(P)-binding Rossmann-like Domain"/>
    <property type="match status" value="1"/>
</dbReference>
<protein>
    <submittedName>
        <fullName evidence="4">Uncharacterized protein</fullName>
    </submittedName>
</protein>
<gene>
    <name evidence="4" type="ORF">ACAT0790_LOCUS59364</name>
</gene>
<evidence type="ECO:0000256" key="1">
    <source>
        <dbReference type="ARBA" id="ARBA00006484"/>
    </source>
</evidence>
<dbReference type="Pfam" id="PF00106">
    <property type="entry name" value="adh_short"/>
    <property type="match status" value="1"/>
</dbReference>
<dbReference type="EMBL" id="HBGE01099786">
    <property type="protein sequence ID" value="CAD9182592.1"/>
    <property type="molecule type" value="Transcribed_RNA"/>
</dbReference>